<keyword evidence="11" id="KW-1185">Reference proteome</keyword>
<dbReference type="EMBL" id="CP021121">
    <property type="protein sequence ID" value="ARQ69735.1"/>
    <property type="molecule type" value="Genomic_DNA"/>
</dbReference>
<evidence type="ECO:0000256" key="3">
    <source>
        <dbReference type="ARBA" id="ARBA00022692"/>
    </source>
</evidence>
<name>A0A1W7CYE1_9ACTN</name>
<dbReference type="AlphaFoldDB" id="A0A1W7CYE1"/>
<evidence type="ECO:0000313" key="11">
    <source>
        <dbReference type="Proteomes" id="UP000194218"/>
    </source>
</evidence>
<dbReference type="GO" id="GO:0000166">
    <property type="term" value="F:nucleotide binding"/>
    <property type="evidence" value="ECO:0007669"/>
    <property type="project" value="UniProtKB-KW"/>
</dbReference>
<feature type="transmembrane region" description="Helical" evidence="8">
    <location>
        <begin position="138"/>
        <end position="157"/>
    </location>
</feature>
<keyword evidence="3 8" id="KW-0812">Transmembrane</keyword>
<keyword evidence="6" id="KW-0051">Antiviral defense</keyword>
<evidence type="ECO:0000256" key="5">
    <source>
        <dbReference type="ARBA" id="ARBA00022989"/>
    </source>
</evidence>
<keyword evidence="4" id="KW-0547">Nucleotide-binding</keyword>
<accession>A0A1W7CYE1</accession>
<keyword evidence="2" id="KW-1003">Cell membrane</keyword>
<evidence type="ECO:0000256" key="2">
    <source>
        <dbReference type="ARBA" id="ARBA00022475"/>
    </source>
</evidence>
<feature type="transmembrane region" description="Helical" evidence="8">
    <location>
        <begin position="33"/>
        <end position="54"/>
    </location>
</feature>
<evidence type="ECO:0000313" key="10">
    <source>
        <dbReference type="EMBL" id="ARQ69735.1"/>
    </source>
</evidence>
<evidence type="ECO:0000256" key="4">
    <source>
        <dbReference type="ARBA" id="ARBA00022741"/>
    </source>
</evidence>
<evidence type="ECO:0000256" key="6">
    <source>
        <dbReference type="ARBA" id="ARBA00023118"/>
    </source>
</evidence>
<proteinExistence type="predicted"/>
<gene>
    <name evidence="10" type="ORF">CAG99_13450</name>
</gene>
<keyword evidence="7 8" id="KW-0472">Membrane</keyword>
<dbReference type="InterPro" id="IPR043760">
    <property type="entry name" value="PycTM_dom"/>
</dbReference>
<dbReference type="Pfam" id="PF18967">
    <property type="entry name" value="PycTM"/>
    <property type="match status" value="1"/>
</dbReference>
<evidence type="ECO:0000259" key="9">
    <source>
        <dbReference type="Pfam" id="PF18967"/>
    </source>
</evidence>
<dbReference type="KEGG" id="smao:CAG99_13450"/>
<evidence type="ECO:0000256" key="1">
    <source>
        <dbReference type="ARBA" id="ARBA00004236"/>
    </source>
</evidence>
<dbReference type="Proteomes" id="UP000194218">
    <property type="component" value="Chromosome"/>
</dbReference>
<dbReference type="GO" id="GO:0051607">
    <property type="term" value="P:defense response to virus"/>
    <property type="evidence" value="ECO:0007669"/>
    <property type="project" value="UniProtKB-KW"/>
</dbReference>
<sequence>MTMTPDLTPAADTALNGALSEVQSQIARTDTKAGLLMAVVTGSLAAIGAAGSAVSLPVVGAIAAGTGAAALVVAAALLLSVIRPRLSGADRASFPYWSRLSPDEVRQSLNADRRHHAIAVLSRIAVAKHRALQRAVDAIRTGGALLVIAALTLIGGAL</sequence>
<dbReference type="GO" id="GO:0005886">
    <property type="term" value="C:plasma membrane"/>
    <property type="evidence" value="ECO:0007669"/>
    <property type="project" value="UniProtKB-SubCell"/>
</dbReference>
<protein>
    <recommendedName>
        <fullName evidence="9">Pycsar effector protein domain-containing protein</fullName>
    </recommendedName>
</protein>
<feature type="domain" description="Pycsar effector protein" evidence="9">
    <location>
        <begin position="16"/>
        <end position="154"/>
    </location>
</feature>
<feature type="transmembrane region" description="Helical" evidence="8">
    <location>
        <begin position="60"/>
        <end position="82"/>
    </location>
</feature>
<keyword evidence="5 8" id="KW-1133">Transmembrane helix</keyword>
<reference evidence="10 11" key="1">
    <citation type="submission" date="2017-05" db="EMBL/GenBank/DDBJ databases">
        <title>Complete genome sequence of Streptomyces sp. SCSIO 03032 revealed the diverse biosynthetic pathways for its bioactive secondary metabolites.</title>
        <authorList>
            <person name="Ma L."/>
            <person name="Zhu Y."/>
            <person name="Zhang W."/>
            <person name="Zhang G."/>
            <person name="Tian X."/>
            <person name="Zhang S."/>
            <person name="Zhang C."/>
        </authorList>
    </citation>
    <scope>NUCLEOTIDE SEQUENCE [LARGE SCALE GENOMIC DNA]</scope>
    <source>
        <strain evidence="10 11">SCSIO 03032</strain>
    </source>
</reference>
<organism evidence="10 11">
    <name type="scientific">Streptomyces marincola</name>
    <dbReference type="NCBI Taxonomy" id="2878388"/>
    <lineage>
        <taxon>Bacteria</taxon>
        <taxon>Bacillati</taxon>
        <taxon>Actinomycetota</taxon>
        <taxon>Actinomycetes</taxon>
        <taxon>Kitasatosporales</taxon>
        <taxon>Streptomycetaceae</taxon>
        <taxon>Streptomyces</taxon>
    </lineage>
</organism>
<comment type="subcellular location">
    <subcellularLocation>
        <location evidence="1">Cell membrane</location>
    </subcellularLocation>
</comment>
<evidence type="ECO:0000256" key="7">
    <source>
        <dbReference type="ARBA" id="ARBA00023136"/>
    </source>
</evidence>
<evidence type="ECO:0000256" key="8">
    <source>
        <dbReference type="SAM" id="Phobius"/>
    </source>
</evidence>